<dbReference type="InterPro" id="IPR029016">
    <property type="entry name" value="GAF-like_dom_sf"/>
</dbReference>
<evidence type="ECO:0000259" key="1">
    <source>
        <dbReference type="SMART" id="SM00065"/>
    </source>
</evidence>
<proteinExistence type="predicted"/>
<name>A0A6J4T235_9ACTN</name>
<gene>
    <name evidence="2" type="ORF">AVDCRST_MAG13-2844</name>
</gene>
<dbReference type="AlphaFoldDB" id="A0A6J4T235"/>
<dbReference type="Gene3D" id="3.30.450.40">
    <property type="match status" value="1"/>
</dbReference>
<dbReference type="EMBL" id="CADCVO010000453">
    <property type="protein sequence ID" value="CAA9511829.1"/>
    <property type="molecule type" value="Genomic_DNA"/>
</dbReference>
<feature type="domain" description="GAF" evidence="1">
    <location>
        <begin position="38"/>
        <end position="187"/>
    </location>
</feature>
<dbReference type="SUPFAM" id="SSF55781">
    <property type="entry name" value="GAF domain-like"/>
    <property type="match status" value="1"/>
</dbReference>
<organism evidence="2">
    <name type="scientific">uncultured Solirubrobacteraceae bacterium</name>
    <dbReference type="NCBI Taxonomy" id="1162706"/>
    <lineage>
        <taxon>Bacteria</taxon>
        <taxon>Bacillati</taxon>
        <taxon>Actinomycetota</taxon>
        <taxon>Thermoleophilia</taxon>
        <taxon>Solirubrobacterales</taxon>
        <taxon>Solirubrobacteraceae</taxon>
        <taxon>environmental samples</taxon>
    </lineage>
</organism>
<sequence>MPYVRCPTCDLTTYTTGTPYGRDRCPGCDAELPRRDVPRQDPIESVLRLARRELDMDAAFLGEITASEEIIRNVSGPVERFQLAQGMKIPLDDTVCRAVLEGRLPNVLQDLADDPACAALGLPRSPEVRAYIGVPLSTRDARRYILCCLARERRPELSSRDLHFLQGLAESARLALDEQAERLARSHDE</sequence>
<dbReference type="SMART" id="SM00065">
    <property type="entry name" value="GAF"/>
    <property type="match status" value="1"/>
</dbReference>
<reference evidence="2" key="1">
    <citation type="submission" date="2020-02" db="EMBL/GenBank/DDBJ databases">
        <authorList>
            <person name="Meier V. D."/>
        </authorList>
    </citation>
    <scope>NUCLEOTIDE SEQUENCE</scope>
    <source>
        <strain evidence="2">AVDCRST_MAG13</strain>
    </source>
</reference>
<dbReference type="PANTHER" id="PTHR43102">
    <property type="entry name" value="SLR1143 PROTEIN"/>
    <property type="match status" value="1"/>
</dbReference>
<protein>
    <recommendedName>
        <fullName evidence="1">GAF domain-containing protein</fullName>
    </recommendedName>
</protein>
<evidence type="ECO:0000313" key="2">
    <source>
        <dbReference type="EMBL" id="CAA9511829.1"/>
    </source>
</evidence>
<dbReference type="Pfam" id="PF13185">
    <property type="entry name" value="GAF_2"/>
    <property type="match status" value="1"/>
</dbReference>
<dbReference type="InterPro" id="IPR003018">
    <property type="entry name" value="GAF"/>
</dbReference>
<accession>A0A6J4T235</accession>
<dbReference type="PANTHER" id="PTHR43102:SF2">
    <property type="entry name" value="GAF DOMAIN-CONTAINING PROTEIN"/>
    <property type="match status" value="1"/>
</dbReference>